<sequence>TATYNPSTGVITATGFSGAGTFSTVAASGALTATGVVTVNTGIIPDGPNGAYLGTSSAEFSGLALADGSQIRLGHDQDVTLTHVADTGVLLNTTSELQFRDSALKINSSADSQLDIDADSEVEITTTTVDLNGALDVSGTSILAGVVTANAGIIPDAADGAYLGTTAAEFSDLFLADGSVINLGNEQDVTVTHDADDGLELKSAATADDNPFLLTIQSGEIDIAAADVLGTLNFQAPDEETGTDAILVAAGIEAVSEGDFSSSSNATKLSFKTASSEAATEKMSLSSVGNLTVSGDITISGDDLTMGTNTSGAALIGDGTNYNPVVISGDISIGQNGAAAISSGVV</sequence>
<protein>
    <submittedName>
        <fullName evidence="1">Uncharacterized protein</fullName>
    </submittedName>
</protein>
<name>A0A382JH48_9ZZZZ</name>
<dbReference type="AlphaFoldDB" id="A0A382JH48"/>
<proteinExistence type="predicted"/>
<feature type="non-terminal residue" evidence="1">
    <location>
        <position position="1"/>
    </location>
</feature>
<feature type="non-terminal residue" evidence="1">
    <location>
        <position position="346"/>
    </location>
</feature>
<reference evidence="1" key="1">
    <citation type="submission" date="2018-05" db="EMBL/GenBank/DDBJ databases">
        <authorList>
            <person name="Lanie J.A."/>
            <person name="Ng W.-L."/>
            <person name="Kazmierczak K.M."/>
            <person name="Andrzejewski T.M."/>
            <person name="Davidsen T.M."/>
            <person name="Wayne K.J."/>
            <person name="Tettelin H."/>
            <person name="Glass J.I."/>
            <person name="Rusch D."/>
            <person name="Podicherti R."/>
            <person name="Tsui H.-C.T."/>
            <person name="Winkler M.E."/>
        </authorList>
    </citation>
    <scope>NUCLEOTIDE SEQUENCE</scope>
</reference>
<accession>A0A382JH48</accession>
<dbReference type="EMBL" id="UINC01074110">
    <property type="protein sequence ID" value="SVC10985.1"/>
    <property type="molecule type" value="Genomic_DNA"/>
</dbReference>
<organism evidence="1">
    <name type="scientific">marine metagenome</name>
    <dbReference type="NCBI Taxonomy" id="408172"/>
    <lineage>
        <taxon>unclassified sequences</taxon>
        <taxon>metagenomes</taxon>
        <taxon>ecological metagenomes</taxon>
    </lineage>
</organism>
<evidence type="ECO:0000313" key="1">
    <source>
        <dbReference type="EMBL" id="SVC10985.1"/>
    </source>
</evidence>
<gene>
    <name evidence="1" type="ORF">METZ01_LOCUS263839</name>
</gene>